<protein>
    <submittedName>
        <fullName evidence="3">N-carbamoylputrescine amidase</fullName>
    </submittedName>
</protein>
<dbReference type="InterPro" id="IPR003010">
    <property type="entry name" value="C-N_Hydrolase"/>
</dbReference>
<dbReference type="FunFam" id="3.60.110.10:FF:000010">
    <property type="entry name" value="Carbon-nitrogen hydrolase"/>
    <property type="match status" value="1"/>
</dbReference>
<dbReference type="GO" id="GO:0050126">
    <property type="term" value="F:N-carbamoylputrescine amidase activity"/>
    <property type="evidence" value="ECO:0007669"/>
    <property type="project" value="TreeGrafter"/>
</dbReference>
<evidence type="ECO:0000313" key="3">
    <source>
        <dbReference type="EMBL" id="SKB93504.1"/>
    </source>
</evidence>
<dbReference type="OrthoDB" id="9811121at2"/>
<dbReference type="RefSeq" id="WP_082215536.1">
    <property type="nucleotide sequence ID" value="NZ_FUZA01000003.1"/>
</dbReference>
<dbReference type="InterPro" id="IPR036526">
    <property type="entry name" value="C-N_Hydrolase_sf"/>
</dbReference>
<name>A0A1T5FBI3_9BACT</name>
<dbReference type="PANTHER" id="PTHR43674:SF2">
    <property type="entry name" value="BETA-UREIDOPROPIONASE"/>
    <property type="match status" value="1"/>
</dbReference>
<dbReference type="CDD" id="cd07573">
    <property type="entry name" value="CPA"/>
    <property type="match status" value="1"/>
</dbReference>
<keyword evidence="4" id="KW-1185">Reference proteome</keyword>
<dbReference type="GO" id="GO:0033388">
    <property type="term" value="P:putrescine biosynthetic process from arginine"/>
    <property type="evidence" value="ECO:0007669"/>
    <property type="project" value="TreeGrafter"/>
</dbReference>
<dbReference type="STRING" id="651661.SAMN05660293_03002"/>
<dbReference type="Pfam" id="PF00795">
    <property type="entry name" value="CN_hydrolase"/>
    <property type="match status" value="1"/>
</dbReference>
<keyword evidence="1" id="KW-0378">Hydrolase</keyword>
<gene>
    <name evidence="3" type="ORF">SAMN05660293_03002</name>
</gene>
<dbReference type="Gene3D" id="3.60.110.10">
    <property type="entry name" value="Carbon-nitrogen hydrolase"/>
    <property type="match status" value="1"/>
</dbReference>
<evidence type="ECO:0000313" key="4">
    <source>
        <dbReference type="Proteomes" id="UP000190897"/>
    </source>
</evidence>
<organism evidence="3 4">
    <name type="scientific">Dyadobacter psychrophilus</name>
    <dbReference type="NCBI Taxonomy" id="651661"/>
    <lineage>
        <taxon>Bacteria</taxon>
        <taxon>Pseudomonadati</taxon>
        <taxon>Bacteroidota</taxon>
        <taxon>Cytophagia</taxon>
        <taxon>Cytophagales</taxon>
        <taxon>Spirosomataceae</taxon>
        <taxon>Dyadobacter</taxon>
    </lineage>
</organism>
<dbReference type="SUPFAM" id="SSF56317">
    <property type="entry name" value="Carbon-nitrogen hydrolase"/>
    <property type="match status" value="1"/>
</dbReference>
<accession>A0A1T5FBI3</accession>
<evidence type="ECO:0000259" key="2">
    <source>
        <dbReference type="PROSITE" id="PS50263"/>
    </source>
</evidence>
<dbReference type="PROSITE" id="PS50263">
    <property type="entry name" value="CN_HYDROLASE"/>
    <property type="match status" value="1"/>
</dbReference>
<sequence length="302" mass="34139">MNKKVNIGIVQMSCTEDVEANFQKAVKGIREAAQKGANIICLQELFRSLYFCDVEDHSNFQLAEPIPGPSTESLSALAKELGVVIIASLFEKRAHGLYHNTTAVLDADGAYLGKYRKMHIPDDPGYYEKFYFTPGDAATGESVGEAGDKDGYRVFDTKFAKIGVLICWDQWYPEAARITSLMGAEILFYPTAIGWDTNETDPVINEEQYGAWQTIQRGHAVANGVYVVSVNRTGREADQQFWGGSFIANPQGRLLYLAPHKEEVTHVEELDLQKLDFYRTTWPFLRDRRIDSYKPILKRYID</sequence>
<dbReference type="Proteomes" id="UP000190897">
    <property type="component" value="Unassembled WGS sequence"/>
</dbReference>
<reference evidence="4" key="1">
    <citation type="submission" date="2017-02" db="EMBL/GenBank/DDBJ databases">
        <authorList>
            <person name="Varghese N."/>
            <person name="Submissions S."/>
        </authorList>
    </citation>
    <scope>NUCLEOTIDE SEQUENCE [LARGE SCALE GENOMIC DNA]</scope>
    <source>
        <strain evidence="4">DSM 22270</strain>
    </source>
</reference>
<dbReference type="AlphaFoldDB" id="A0A1T5FBI3"/>
<dbReference type="EMBL" id="FUZA01000003">
    <property type="protein sequence ID" value="SKB93504.1"/>
    <property type="molecule type" value="Genomic_DNA"/>
</dbReference>
<dbReference type="PANTHER" id="PTHR43674">
    <property type="entry name" value="NITRILASE C965.09-RELATED"/>
    <property type="match status" value="1"/>
</dbReference>
<evidence type="ECO:0000256" key="1">
    <source>
        <dbReference type="ARBA" id="ARBA00022801"/>
    </source>
</evidence>
<feature type="domain" description="CN hydrolase" evidence="2">
    <location>
        <begin position="5"/>
        <end position="272"/>
    </location>
</feature>
<proteinExistence type="predicted"/>
<dbReference type="InterPro" id="IPR050345">
    <property type="entry name" value="Aliph_Amidase/BUP"/>
</dbReference>